<proteinExistence type="inferred from homology"/>
<dbReference type="PANTHER" id="PTHR30558:SF3">
    <property type="entry name" value="BIOPOLYMER TRANSPORT PROTEIN EXBD-RELATED"/>
    <property type="match status" value="1"/>
</dbReference>
<evidence type="ECO:0000256" key="6">
    <source>
        <dbReference type="ARBA" id="ARBA00023136"/>
    </source>
</evidence>
<dbReference type="PANTHER" id="PTHR30558">
    <property type="entry name" value="EXBD MEMBRANE COMPONENT OF PMF-DRIVEN MACROMOLECULE IMPORT SYSTEM"/>
    <property type="match status" value="1"/>
</dbReference>
<dbReference type="KEGG" id="tpi:TREPR_3371"/>
<dbReference type="GO" id="GO:0005886">
    <property type="term" value="C:plasma membrane"/>
    <property type="evidence" value="ECO:0007669"/>
    <property type="project" value="UniProtKB-SubCell"/>
</dbReference>
<comment type="subcellular location">
    <subcellularLocation>
        <location evidence="1">Cell membrane</location>
        <topology evidence="1">Single-pass membrane protein</topology>
    </subcellularLocation>
    <subcellularLocation>
        <location evidence="7">Cell membrane</location>
        <topology evidence="7">Single-pass type II membrane protein</topology>
    </subcellularLocation>
</comment>
<keyword evidence="5 8" id="KW-1133">Transmembrane helix</keyword>
<keyword evidence="4 7" id="KW-0812">Transmembrane</keyword>
<evidence type="ECO:0000256" key="7">
    <source>
        <dbReference type="RuleBase" id="RU003879"/>
    </source>
</evidence>
<evidence type="ECO:0000256" key="4">
    <source>
        <dbReference type="ARBA" id="ARBA00022692"/>
    </source>
</evidence>
<evidence type="ECO:0000313" key="10">
    <source>
        <dbReference type="Proteomes" id="UP000009223"/>
    </source>
</evidence>
<keyword evidence="6 8" id="KW-0472">Membrane</keyword>
<evidence type="ECO:0000256" key="1">
    <source>
        <dbReference type="ARBA" id="ARBA00004162"/>
    </source>
</evidence>
<sequence>MKLNRRKRRGFEDTSASSDIAFLLIIYFIVIAGFNVNKGFLINLPAKDSTRLILKDDLLRFELDRSGILLFRGEAMDHSTAEREIRNAVASRPNLAVILTVDGSAPWQQVVSFVELAQRLEVESFSFTMKNPEGGST</sequence>
<evidence type="ECO:0000256" key="2">
    <source>
        <dbReference type="ARBA" id="ARBA00005811"/>
    </source>
</evidence>
<dbReference type="Pfam" id="PF02472">
    <property type="entry name" value="ExbD"/>
    <property type="match status" value="1"/>
</dbReference>
<reference evidence="10" key="1">
    <citation type="submission" date="2009-12" db="EMBL/GenBank/DDBJ databases">
        <title>Complete sequence of Treponema primitia strain ZAS-2.</title>
        <authorList>
            <person name="Tetu S.G."/>
            <person name="Matson E."/>
            <person name="Ren Q."/>
            <person name="Seshadri R."/>
            <person name="Elbourne L."/>
            <person name="Hassan K.A."/>
            <person name="Durkin A."/>
            <person name="Radune D."/>
            <person name="Mohamoud Y."/>
            <person name="Shay R."/>
            <person name="Jin S."/>
            <person name="Zhang X."/>
            <person name="Lucey K."/>
            <person name="Ballor N.R."/>
            <person name="Ottesen E."/>
            <person name="Rosenthal R."/>
            <person name="Allen A."/>
            <person name="Leadbetter J.R."/>
            <person name="Paulsen I.T."/>
        </authorList>
    </citation>
    <scope>NUCLEOTIDE SEQUENCE [LARGE SCALE GENOMIC DNA]</scope>
    <source>
        <strain evidence="10">ATCC BAA-887 / DSM 12427 / ZAS-2</strain>
    </source>
</reference>
<keyword evidence="7" id="KW-0813">Transport</keyword>
<evidence type="ECO:0000313" key="9">
    <source>
        <dbReference type="EMBL" id="AEF86796.1"/>
    </source>
</evidence>
<keyword evidence="10" id="KW-1185">Reference proteome</keyword>
<dbReference type="STRING" id="545694.TREPR_3371"/>
<reference evidence="9 10" key="2">
    <citation type="journal article" date="2011" name="ISME J.">
        <title>RNA-seq reveals cooperative metabolic interactions between two termite-gut spirochete species in co-culture.</title>
        <authorList>
            <person name="Rosenthal A.Z."/>
            <person name="Matson E.G."/>
            <person name="Eldar A."/>
            <person name="Leadbetter J.R."/>
        </authorList>
    </citation>
    <scope>NUCLEOTIDE SEQUENCE [LARGE SCALE GENOMIC DNA]</scope>
    <source>
        <strain evidence="10">ATCC BAA-887 / DSM 12427 / ZAS-2</strain>
    </source>
</reference>
<dbReference type="GO" id="GO:0015031">
    <property type="term" value="P:protein transport"/>
    <property type="evidence" value="ECO:0007669"/>
    <property type="project" value="UniProtKB-KW"/>
</dbReference>
<dbReference type="EMBL" id="CP001843">
    <property type="protein sequence ID" value="AEF86796.1"/>
    <property type="molecule type" value="Genomic_DNA"/>
</dbReference>
<dbReference type="eggNOG" id="ENOG503148E">
    <property type="taxonomic scope" value="Bacteria"/>
</dbReference>
<evidence type="ECO:0000256" key="5">
    <source>
        <dbReference type="ARBA" id="ARBA00022989"/>
    </source>
</evidence>
<organism evidence="9 10">
    <name type="scientific">Treponema primitia (strain ATCC BAA-887 / DSM 12427 / ZAS-2)</name>
    <dbReference type="NCBI Taxonomy" id="545694"/>
    <lineage>
        <taxon>Bacteria</taxon>
        <taxon>Pseudomonadati</taxon>
        <taxon>Spirochaetota</taxon>
        <taxon>Spirochaetia</taxon>
        <taxon>Spirochaetales</taxon>
        <taxon>Treponemataceae</taxon>
        <taxon>Treponema</taxon>
    </lineage>
</organism>
<feature type="transmembrane region" description="Helical" evidence="8">
    <location>
        <begin position="20"/>
        <end position="41"/>
    </location>
</feature>
<gene>
    <name evidence="9" type="ordered locus">TREPR_3371</name>
</gene>
<dbReference type="AlphaFoldDB" id="F5YJP0"/>
<dbReference type="InterPro" id="IPR003400">
    <property type="entry name" value="ExbD"/>
</dbReference>
<dbReference type="RefSeq" id="WP_015706908.1">
    <property type="nucleotide sequence ID" value="NC_015578.1"/>
</dbReference>
<comment type="similarity">
    <text evidence="2 7">Belongs to the ExbD/TolR family.</text>
</comment>
<dbReference type="Proteomes" id="UP000009223">
    <property type="component" value="Chromosome"/>
</dbReference>
<keyword evidence="7" id="KW-0653">Protein transport</keyword>
<dbReference type="OrthoDB" id="360823at2"/>
<dbReference type="GO" id="GO:0022857">
    <property type="term" value="F:transmembrane transporter activity"/>
    <property type="evidence" value="ECO:0007669"/>
    <property type="project" value="InterPro"/>
</dbReference>
<dbReference type="HOGENOM" id="CLU_085305_3_5_12"/>
<keyword evidence="3" id="KW-1003">Cell membrane</keyword>
<accession>F5YJP0</accession>
<evidence type="ECO:0000256" key="3">
    <source>
        <dbReference type="ARBA" id="ARBA00022475"/>
    </source>
</evidence>
<evidence type="ECO:0000256" key="8">
    <source>
        <dbReference type="SAM" id="Phobius"/>
    </source>
</evidence>
<protein>
    <submittedName>
        <fullName evidence="9">TolR protein</fullName>
    </submittedName>
</protein>
<name>F5YJP0_TREPZ</name>